<evidence type="ECO:0000256" key="11">
    <source>
        <dbReference type="SAM" id="MobiDB-lite"/>
    </source>
</evidence>
<dbReference type="PANTHER" id="PTHR12766:SF7">
    <property type="entry name" value="DEATH DOMAIN-ASSOCIATED PROTEIN 6"/>
    <property type="match status" value="1"/>
</dbReference>
<reference evidence="13" key="1">
    <citation type="submission" date="2022-03" db="EMBL/GenBank/DDBJ databases">
        <authorList>
            <person name="Lindestad O."/>
        </authorList>
    </citation>
    <scope>NUCLEOTIDE SEQUENCE</scope>
</reference>
<feature type="compositionally biased region" description="Basic and acidic residues" evidence="11">
    <location>
        <begin position="1131"/>
        <end position="1146"/>
    </location>
</feature>
<keyword evidence="8" id="KW-0143">Chaperone</keyword>
<feature type="compositionally biased region" description="Basic and acidic residues" evidence="11">
    <location>
        <begin position="222"/>
        <end position="238"/>
    </location>
</feature>
<dbReference type="GO" id="GO:0006915">
    <property type="term" value="P:apoptotic process"/>
    <property type="evidence" value="ECO:0007669"/>
    <property type="project" value="UniProtKB-KW"/>
</dbReference>
<feature type="compositionally biased region" description="Basic and acidic residues" evidence="11">
    <location>
        <begin position="364"/>
        <end position="383"/>
    </location>
</feature>
<feature type="compositionally biased region" description="Basic and acidic residues" evidence="11">
    <location>
        <begin position="815"/>
        <end position="860"/>
    </location>
</feature>
<feature type="region of interest" description="Disordered" evidence="11">
    <location>
        <begin position="350"/>
        <end position="383"/>
    </location>
</feature>
<feature type="region of interest" description="Disordered" evidence="11">
    <location>
        <begin position="1"/>
        <end position="22"/>
    </location>
</feature>
<dbReference type="GO" id="GO:0003714">
    <property type="term" value="F:transcription corepressor activity"/>
    <property type="evidence" value="ECO:0007669"/>
    <property type="project" value="TreeGrafter"/>
</dbReference>
<evidence type="ECO:0000256" key="9">
    <source>
        <dbReference type="ARBA" id="ARBA00023242"/>
    </source>
</evidence>
<evidence type="ECO:0000256" key="6">
    <source>
        <dbReference type="ARBA" id="ARBA00022703"/>
    </source>
</evidence>
<dbReference type="EMBL" id="CAKXAJ010026211">
    <property type="protein sequence ID" value="CAH2262120.1"/>
    <property type="molecule type" value="Genomic_DNA"/>
</dbReference>
<feature type="region of interest" description="Disordered" evidence="11">
    <location>
        <begin position="1131"/>
        <end position="1159"/>
    </location>
</feature>
<dbReference type="Proteomes" id="UP000838756">
    <property type="component" value="Unassembled WGS sequence"/>
</dbReference>
<protein>
    <submittedName>
        <fullName evidence="13">Jg26797 protein</fullName>
    </submittedName>
</protein>
<dbReference type="AlphaFoldDB" id="A0A8S4S954"/>
<evidence type="ECO:0000256" key="5">
    <source>
        <dbReference type="ARBA" id="ARBA00022490"/>
    </source>
</evidence>
<evidence type="ECO:0000259" key="12">
    <source>
        <dbReference type="Pfam" id="PF20920"/>
    </source>
</evidence>
<feature type="compositionally biased region" description="Basic and acidic residues" evidence="11">
    <location>
        <begin position="746"/>
        <end position="788"/>
    </location>
</feature>
<evidence type="ECO:0000256" key="4">
    <source>
        <dbReference type="ARBA" id="ARBA00022454"/>
    </source>
</evidence>
<keyword evidence="9" id="KW-0539">Nucleus</keyword>
<proteinExistence type="predicted"/>
<dbReference type="Gene3D" id="1.20.58.2170">
    <property type="match status" value="1"/>
</dbReference>
<comment type="subcellular location">
    <subcellularLocation>
        <location evidence="2">Chromosome</location>
    </subcellularLocation>
    <subcellularLocation>
        <location evidence="3">Cytoplasm</location>
    </subcellularLocation>
    <subcellularLocation>
        <location evidence="1">Nucleus</location>
    </subcellularLocation>
</comment>
<keyword evidence="4" id="KW-0158">Chromosome</keyword>
<evidence type="ECO:0000256" key="3">
    <source>
        <dbReference type="ARBA" id="ARBA00004496"/>
    </source>
</evidence>
<accession>A0A8S4S954</accession>
<feature type="domain" description="Daxx histone-binding" evidence="12">
    <location>
        <begin position="616"/>
        <end position="696"/>
    </location>
</feature>
<evidence type="ECO:0000256" key="1">
    <source>
        <dbReference type="ARBA" id="ARBA00004123"/>
    </source>
</evidence>
<feature type="coiled-coil region" evidence="10">
    <location>
        <begin position="501"/>
        <end position="535"/>
    </location>
</feature>
<feature type="region of interest" description="Disordered" evidence="11">
    <location>
        <begin position="222"/>
        <end position="251"/>
    </location>
</feature>
<dbReference type="GO" id="GO:0005737">
    <property type="term" value="C:cytoplasm"/>
    <property type="evidence" value="ECO:0007669"/>
    <property type="project" value="UniProtKB-SubCell"/>
</dbReference>
<dbReference type="GO" id="GO:0005694">
    <property type="term" value="C:chromosome"/>
    <property type="evidence" value="ECO:0007669"/>
    <property type="project" value="UniProtKB-SubCell"/>
</dbReference>
<organism evidence="13 14">
    <name type="scientific">Pararge aegeria aegeria</name>
    <dbReference type="NCBI Taxonomy" id="348720"/>
    <lineage>
        <taxon>Eukaryota</taxon>
        <taxon>Metazoa</taxon>
        <taxon>Ecdysozoa</taxon>
        <taxon>Arthropoda</taxon>
        <taxon>Hexapoda</taxon>
        <taxon>Insecta</taxon>
        <taxon>Pterygota</taxon>
        <taxon>Neoptera</taxon>
        <taxon>Endopterygota</taxon>
        <taxon>Lepidoptera</taxon>
        <taxon>Glossata</taxon>
        <taxon>Ditrysia</taxon>
        <taxon>Papilionoidea</taxon>
        <taxon>Nymphalidae</taxon>
        <taxon>Satyrinae</taxon>
        <taxon>Satyrini</taxon>
        <taxon>Parargina</taxon>
        <taxon>Pararge</taxon>
    </lineage>
</organism>
<feature type="compositionally biased region" description="Acidic residues" evidence="11">
    <location>
        <begin position="1"/>
        <end position="17"/>
    </location>
</feature>
<dbReference type="GO" id="GO:0050681">
    <property type="term" value="F:nuclear androgen receptor binding"/>
    <property type="evidence" value="ECO:0007669"/>
    <property type="project" value="TreeGrafter"/>
</dbReference>
<dbReference type="InterPro" id="IPR038298">
    <property type="entry name" value="Daxx_N_sf"/>
</dbReference>
<dbReference type="GO" id="GO:0003713">
    <property type="term" value="F:transcription coactivator activity"/>
    <property type="evidence" value="ECO:0007669"/>
    <property type="project" value="TreeGrafter"/>
</dbReference>
<evidence type="ECO:0000313" key="14">
    <source>
        <dbReference type="Proteomes" id="UP000838756"/>
    </source>
</evidence>
<dbReference type="InterPro" id="IPR046426">
    <property type="entry name" value="DAXX_histone-bd_sf"/>
</dbReference>
<evidence type="ECO:0000256" key="8">
    <source>
        <dbReference type="ARBA" id="ARBA00023186"/>
    </source>
</evidence>
<keyword evidence="14" id="KW-1185">Reference proteome</keyword>
<keyword evidence="7 10" id="KW-0175">Coiled coil</keyword>
<evidence type="ECO:0000256" key="2">
    <source>
        <dbReference type="ARBA" id="ARBA00004286"/>
    </source>
</evidence>
<keyword evidence="6" id="KW-0053">Apoptosis</keyword>
<gene>
    <name evidence="13" type="primary">jg26797</name>
    <name evidence="13" type="ORF">PAEG_LOCUS24084</name>
</gene>
<dbReference type="CDD" id="cd13150">
    <property type="entry name" value="DAXX_histone_binding"/>
    <property type="match status" value="1"/>
</dbReference>
<dbReference type="Pfam" id="PF20920">
    <property type="entry name" value="DAXX_hist_bd"/>
    <property type="match status" value="1"/>
</dbReference>
<evidence type="ECO:0000313" key="13">
    <source>
        <dbReference type="EMBL" id="CAH2262120.1"/>
    </source>
</evidence>
<feature type="region of interest" description="Disordered" evidence="11">
    <location>
        <begin position="712"/>
        <end position="897"/>
    </location>
</feature>
<evidence type="ECO:0000256" key="10">
    <source>
        <dbReference type="SAM" id="Coils"/>
    </source>
</evidence>
<dbReference type="Gene3D" id="1.10.8.810">
    <property type="entry name" value="Daxx helical bundle domain"/>
    <property type="match status" value="1"/>
</dbReference>
<dbReference type="InterPro" id="IPR046378">
    <property type="entry name" value="DAXX_histone-bd"/>
</dbReference>
<dbReference type="GO" id="GO:0016605">
    <property type="term" value="C:PML body"/>
    <property type="evidence" value="ECO:0007669"/>
    <property type="project" value="TreeGrafter"/>
</dbReference>
<name>A0A8S4S954_9NEOP</name>
<sequence>MASEDVIELGSSDDEAEPVPKKKKPMLNAMVVIPKKLHGITIKPSKPVPPINVGGLAKPVLIKQRATAIDQRRLVSTTTIPFLKRVQNTIETVTPPILQNQLSINPVSLVKSLHRRQVVVKKVPKLDQKVKKVSNVKIGSTQKKESKCNPLPSSLTITPVNNRDIKIQSLENAGTSGLHNKLRIVPLKKNLSGELTTVELDDEDTYETGTASPQWYLRPEDQAKHVQSEGKDNDKASMEVDSVPSMEDKNNKEPDITKYVEITIEDSPLKPVNSKHPDIGKELTITIEDSPVKPVSKPTRKNESDNEINEVVEDKQSKKKLDYPKVSKNSQENHVVEIEIDLFDTSSLAESENKSVPALPQHKCTTETEKSHEPTGEDKVTKGKEIVSEDDEFHPTYQKFIQMCFQLENTEDMKKIVEKKIKAYYRQCPKEYVESEEFIDMVSSKIVTMKASPEKMYLYIKDIVDELNLQRKITKSLVSSMKMVDSDKESSDVKHVVSQCDNKKRRQIRKLEKTIKKLHRAIQKLEEQEVDFDDDEDSVYLLTERYKERMVRVHAKFCQLTNTKMPSEPRLHIEARPGRPAGPAKKLEKWINRKVSIGTPLPFPDFHDVLRCVRDANEEEKLCWNEVDIMEEARDLFTRCGKKLQRRRQENEWRIAASRITSEVDPALDNSDLKKKLDDNKTIAAKKETELFNKYVDRQNLLKLEAVEIGDKEAEESPLESEEDDVIENDNSLENKQNRKQRLKRLLQEKSKKEDDKENIAREDPDEKEKENNNETDGEKPKENDQEKNVNGIETTDDKSDDVVLFAESSPNEAQKFKEKDKEIDNTKENKKDENDDSDAYKVESDIDELHLLQKLHSENEVNSSSLESSDSDTPIAISDTLESDSEAENEGKPYDVISIENSSYSESEMIIDGSSKESDTNSISKYKFDKLVTASIEIEYSSTGLEETNKEAPAAKNTAVKQVEENIFLASSDEEAKDNADNMEIEDTCINLKDDNISITETTIHGGTVEDGNLSNDERIITENNNALETLEGNPSSEENDVNEIKEDSNECTESMDITESSNEPSEATIDFSESASQIKVHTEENKINDQLATTYKFVLCKYGSARRRALTRAFALRRSAGVERIRESPRVLRRSDASDADHNGRTTVLNYDDNGRR</sequence>
<evidence type="ECO:0000256" key="7">
    <source>
        <dbReference type="ARBA" id="ARBA00023054"/>
    </source>
</evidence>
<dbReference type="PANTHER" id="PTHR12766">
    <property type="entry name" value="DEATH DOMAIN-ASSOCIATED PROTEIN 6 DAXX"/>
    <property type="match status" value="1"/>
</dbReference>
<feature type="compositionally biased region" description="Low complexity" evidence="11">
    <location>
        <begin position="861"/>
        <end position="873"/>
    </location>
</feature>
<feature type="region of interest" description="Disordered" evidence="11">
    <location>
        <begin position="291"/>
        <end position="326"/>
    </location>
</feature>
<feature type="compositionally biased region" description="Acidic residues" evidence="11">
    <location>
        <begin position="713"/>
        <end position="728"/>
    </location>
</feature>
<dbReference type="GO" id="GO:0042393">
    <property type="term" value="F:histone binding"/>
    <property type="evidence" value="ECO:0007669"/>
    <property type="project" value="InterPro"/>
</dbReference>
<keyword evidence="5" id="KW-0963">Cytoplasm</keyword>
<comment type="caution">
    <text evidence="13">The sequence shown here is derived from an EMBL/GenBank/DDBJ whole genome shotgun (WGS) entry which is preliminary data.</text>
</comment>
<feature type="compositionally biased region" description="Basic and acidic residues" evidence="11">
    <location>
        <begin position="312"/>
        <end position="325"/>
    </location>
</feature>
<dbReference type="OrthoDB" id="7492809at2759"/>